<reference evidence="2" key="1">
    <citation type="submission" date="2014-11" db="EMBL/GenBank/DDBJ databases">
        <authorList>
            <person name="Amaro Gonzalez C."/>
        </authorList>
    </citation>
    <scope>NUCLEOTIDE SEQUENCE</scope>
</reference>
<reference evidence="2" key="2">
    <citation type="journal article" date="2015" name="Fish Shellfish Immunol.">
        <title>Early steps in the European eel (Anguilla anguilla)-Vibrio vulnificus interaction in the gills: Role of the RtxA13 toxin.</title>
        <authorList>
            <person name="Callol A."/>
            <person name="Pajuelo D."/>
            <person name="Ebbesson L."/>
            <person name="Teles M."/>
            <person name="MacKenzie S."/>
            <person name="Amaro C."/>
        </authorList>
    </citation>
    <scope>NUCLEOTIDE SEQUENCE</scope>
</reference>
<evidence type="ECO:0000256" key="1">
    <source>
        <dbReference type="SAM" id="MobiDB-lite"/>
    </source>
</evidence>
<name>A0A0E9XZK6_ANGAN</name>
<proteinExistence type="predicted"/>
<evidence type="ECO:0000313" key="2">
    <source>
        <dbReference type="EMBL" id="JAI07129.1"/>
    </source>
</evidence>
<feature type="compositionally biased region" description="Low complexity" evidence="1">
    <location>
        <begin position="1"/>
        <end position="20"/>
    </location>
</feature>
<sequence>MDSSATPTTQTSPPTSTSQQCLPELNPSEPSTHHHIKSLWIIRNLLSLITESHTGQILRQ</sequence>
<feature type="region of interest" description="Disordered" evidence="1">
    <location>
        <begin position="1"/>
        <end position="33"/>
    </location>
</feature>
<organism evidence="2">
    <name type="scientific">Anguilla anguilla</name>
    <name type="common">European freshwater eel</name>
    <name type="synonym">Muraena anguilla</name>
    <dbReference type="NCBI Taxonomy" id="7936"/>
    <lineage>
        <taxon>Eukaryota</taxon>
        <taxon>Metazoa</taxon>
        <taxon>Chordata</taxon>
        <taxon>Craniata</taxon>
        <taxon>Vertebrata</taxon>
        <taxon>Euteleostomi</taxon>
        <taxon>Actinopterygii</taxon>
        <taxon>Neopterygii</taxon>
        <taxon>Teleostei</taxon>
        <taxon>Anguilliformes</taxon>
        <taxon>Anguillidae</taxon>
        <taxon>Anguilla</taxon>
    </lineage>
</organism>
<dbReference type="EMBL" id="GBXM01001449">
    <property type="protein sequence ID" value="JAI07129.1"/>
    <property type="molecule type" value="Transcribed_RNA"/>
</dbReference>
<dbReference type="AlphaFoldDB" id="A0A0E9XZK6"/>
<protein>
    <submittedName>
        <fullName evidence="2">Uncharacterized protein</fullName>
    </submittedName>
</protein>
<accession>A0A0E9XZK6</accession>